<organism evidence="2">
    <name type="scientific">Lygus hesperus</name>
    <name type="common">Western plant bug</name>
    <dbReference type="NCBI Taxonomy" id="30085"/>
    <lineage>
        <taxon>Eukaryota</taxon>
        <taxon>Metazoa</taxon>
        <taxon>Ecdysozoa</taxon>
        <taxon>Arthropoda</taxon>
        <taxon>Hexapoda</taxon>
        <taxon>Insecta</taxon>
        <taxon>Pterygota</taxon>
        <taxon>Neoptera</taxon>
        <taxon>Paraneoptera</taxon>
        <taxon>Hemiptera</taxon>
        <taxon>Heteroptera</taxon>
        <taxon>Panheteroptera</taxon>
        <taxon>Cimicomorpha</taxon>
        <taxon>Miridae</taxon>
        <taxon>Mirini</taxon>
        <taxon>Lygus</taxon>
    </lineage>
</organism>
<dbReference type="AlphaFoldDB" id="A0A0K8SBQ4"/>
<dbReference type="GO" id="GO:0005667">
    <property type="term" value="C:transcription regulator complex"/>
    <property type="evidence" value="ECO:0007669"/>
    <property type="project" value="TreeGrafter"/>
</dbReference>
<dbReference type="InterPro" id="IPR039353">
    <property type="entry name" value="TF_Adf1"/>
</dbReference>
<proteinExistence type="predicted"/>
<dbReference type="InterPro" id="IPR006578">
    <property type="entry name" value="MADF-dom"/>
</dbReference>
<evidence type="ECO:0000313" key="2">
    <source>
        <dbReference type="EMBL" id="JAG50504.1"/>
    </source>
</evidence>
<protein>
    <recommendedName>
        <fullName evidence="1">MADF domain-containing protein</fullName>
    </recommendedName>
</protein>
<feature type="domain" description="MADF" evidence="1">
    <location>
        <begin position="14"/>
        <end position="102"/>
    </location>
</feature>
<dbReference type="GO" id="GO:0005634">
    <property type="term" value="C:nucleus"/>
    <property type="evidence" value="ECO:0007669"/>
    <property type="project" value="TreeGrafter"/>
</dbReference>
<dbReference type="GO" id="GO:0006357">
    <property type="term" value="P:regulation of transcription by RNA polymerase II"/>
    <property type="evidence" value="ECO:0007669"/>
    <property type="project" value="TreeGrafter"/>
</dbReference>
<dbReference type="PANTHER" id="PTHR12243">
    <property type="entry name" value="MADF DOMAIN TRANSCRIPTION FACTOR"/>
    <property type="match status" value="1"/>
</dbReference>
<reference evidence="2" key="1">
    <citation type="submission" date="2014-09" db="EMBL/GenBank/DDBJ databases">
        <authorList>
            <person name="Magalhaes I.L.F."/>
            <person name="Oliveira U."/>
            <person name="Santos F.R."/>
            <person name="Vidigal T.H.D.A."/>
            <person name="Brescovit A.D."/>
            <person name="Santos A.J."/>
        </authorList>
    </citation>
    <scope>NUCLEOTIDE SEQUENCE</scope>
</reference>
<accession>A0A0K8SBQ4</accession>
<name>A0A0K8SBQ4_LYGHE</name>
<evidence type="ECO:0000259" key="1">
    <source>
        <dbReference type="PROSITE" id="PS51029"/>
    </source>
</evidence>
<dbReference type="PANTHER" id="PTHR12243:SF67">
    <property type="entry name" value="COREPRESSOR OF PANGOLIN, ISOFORM A-RELATED"/>
    <property type="match status" value="1"/>
</dbReference>
<dbReference type="EMBL" id="GBRD01015322">
    <property type="protein sequence ID" value="JAG50504.1"/>
    <property type="molecule type" value="Transcribed_RNA"/>
</dbReference>
<sequence length="223" mass="26376">MSSSPPHNFVDSGKLIHMVRAHPVLYDVNHSQYKDNENKNDIWNRISSELGIDIETTKTKWRNLRDSYVKYLKCTKMKGASLRKYSRWPWAIKMEFLKPFLPAKLVKTDEDQDEAQDGYHDHVEHQENGEEEEEERKVFDILQIKRAKLHSPEDLMARRVSNMEAIDHLFLSYAQTMKTFSHKRQVMIKSQLATLMNQAELDEIAEQEDPLTSIQHHLDYEYN</sequence>
<dbReference type="SMART" id="SM00595">
    <property type="entry name" value="MADF"/>
    <property type="match status" value="1"/>
</dbReference>
<dbReference type="Pfam" id="PF10545">
    <property type="entry name" value="MADF_DNA_bdg"/>
    <property type="match status" value="1"/>
</dbReference>
<dbReference type="PROSITE" id="PS51029">
    <property type="entry name" value="MADF"/>
    <property type="match status" value="1"/>
</dbReference>